<dbReference type="InterPro" id="IPR003680">
    <property type="entry name" value="Flavodoxin_fold"/>
</dbReference>
<dbReference type="InterPro" id="IPR051545">
    <property type="entry name" value="NAD(P)H_dehydrogenase_qn"/>
</dbReference>
<comment type="similarity">
    <text evidence="1">Belongs to the NAD(P)H dehydrogenase (quinone) family.</text>
</comment>
<dbReference type="InterPro" id="IPR029039">
    <property type="entry name" value="Flavoprotein-like_sf"/>
</dbReference>
<evidence type="ECO:0000313" key="5">
    <source>
        <dbReference type="Proteomes" id="UP000185192"/>
    </source>
</evidence>
<dbReference type="GO" id="GO:0003955">
    <property type="term" value="F:NAD(P)H dehydrogenase (quinone) activity"/>
    <property type="evidence" value="ECO:0007669"/>
    <property type="project" value="TreeGrafter"/>
</dbReference>
<dbReference type="STRING" id="1123272.SAMN02745824_1905"/>
<dbReference type="RefSeq" id="WP_074205024.1">
    <property type="nucleotide sequence ID" value="NZ_FSQW01000002.1"/>
</dbReference>
<evidence type="ECO:0000313" key="4">
    <source>
        <dbReference type="EMBL" id="SIN82177.1"/>
    </source>
</evidence>
<dbReference type="PANTHER" id="PTHR10204:SF34">
    <property type="entry name" value="NAD(P)H DEHYDROGENASE [QUINONE] 1 ISOFORM 1"/>
    <property type="match status" value="1"/>
</dbReference>
<dbReference type="OrthoDB" id="9798454at2"/>
<dbReference type="Proteomes" id="UP000185192">
    <property type="component" value="Unassembled WGS sequence"/>
</dbReference>
<dbReference type="PANTHER" id="PTHR10204">
    <property type="entry name" value="NAD P H OXIDOREDUCTASE-RELATED"/>
    <property type="match status" value="1"/>
</dbReference>
<protein>
    <submittedName>
        <fullName evidence="4">Putative NADPH-quinone reductase (Modulator of drug activity B)</fullName>
    </submittedName>
</protein>
<dbReference type="Gene3D" id="3.40.50.360">
    <property type="match status" value="1"/>
</dbReference>
<proteinExistence type="inferred from homology"/>
<feature type="domain" description="Flavodoxin-like fold" evidence="3">
    <location>
        <begin position="4"/>
        <end position="184"/>
    </location>
</feature>
<reference evidence="5" key="1">
    <citation type="submission" date="2016-11" db="EMBL/GenBank/DDBJ databases">
        <authorList>
            <person name="Varghese N."/>
            <person name="Submissions S."/>
        </authorList>
    </citation>
    <scope>NUCLEOTIDE SEQUENCE [LARGE SCALE GENOMIC DNA]</scope>
    <source>
        <strain evidence="5">DSM 22363</strain>
    </source>
</reference>
<evidence type="ECO:0000256" key="1">
    <source>
        <dbReference type="ARBA" id="ARBA00006252"/>
    </source>
</evidence>
<evidence type="ECO:0000259" key="3">
    <source>
        <dbReference type="Pfam" id="PF02525"/>
    </source>
</evidence>
<dbReference type="EMBL" id="FSQW01000002">
    <property type="protein sequence ID" value="SIN82177.1"/>
    <property type="molecule type" value="Genomic_DNA"/>
</dbReference>
<accession>A0A1N6EH08</accession>
<sequence length="192" mass="21580">MTNLFIWVAHPRKESFCKALADAYEDGARTAGVGISRQDLSNMQFSTAFEGYRAGQNELEPDLLAWQDNISGADHLLFVFPYWWAAMPARGKAVLDRALLPGFAFKYHDSGLGWDKLLKGKTGDAIITSDTPPWYDTLMFRKPSRNIIRNQVYGFCGIKSRKIVQMGSVKTATPERREKWLDQARALGASLS</sequence>
<evidence type="ECO:0000256" key="2">
    <source>
        <dbReference type="ARBA" id="ARBA00023002"/>
    </source>
</evidence>
<keyword evidence="5" id="KW-1185">Reference proteome</keyword>
<keyword evidence="2" id="KW-0560">Oxidoreductase</keyword>
<name>A0A1N6EH08_9SPHN</name>
<gene>
    <name evidence="4" type="ORF">SAMN02745824_1905</name>
</gene>
<dbReference type="Pfam" id="PF02525">
    <property type="entry name" value="Flavodoxin_2"/>
    <property type="match status" value="1"/>
</dbReference>
<organism evidence="4 5">
    <name type="scientific">Parasphingorhabdus marina DSM 22363</name>
    <dbReference type="NCBI Taxonomy" id="1123272"/>
    <lineage>
        <taxon>Bacteria</taxon>
        <taxon>Pseudomonadati</taxon>
        <taxon>Pseudomonadota</taxon>
        <taxon>Alphaproteobacteria</taxon>
        <taxon>Sphingomonadales</taxon>
        <taxon>Sphingomonadaceae</taxon>
        <taxon>Parasphingorhabdus</taxon>
    </lineage>
</organism>
<dbReference type="GO" id="GO:0005829">
    <property type="term" value="C:cytosol"/>
    <property type="evidence" value="ECO:0007669"/>
    <property type="project" value="TreeGrafter"/>
</dbReference>
<dbReference type="AlphaFoldDB" id="A0A1N6EH08"/>
<dbReference type="SUPFAM" id="SSF52218">
    <property type="entry name" value="Flavoproteins"/>
    <property type="match status" value="1"/>
</dbReference>